<dbReference type="InterPro" id="IPR046346">
    <property type="entry name" value="Aminoacid_DH-like_N_sf"/>
</dbReference>
<feature type="domain" description="SDH C-terminal" evidence="13">
    <location>
        <begin position="243"/>
        <end position="273"/>
    </location>
</feature>
<feature type="binding site" evidence="10">
    <location>
        <position position="222"/>
    </location>
    <ligand>
        <name>shikimate</name>
        <dbReference type="ChEBI" id="CHEBI:36208"/>
    </ligand>
</feature>
<name>A0A0B0IH74_9BACI</name>
<dbReference type="Proteomes" id="UP000030832">
    <property type="component" value="Unassembled WGS sequence"/>
</dbReference>
<dbReference type="PANTHER" id="PTHR21089">
    <property type="entry name" value="SHIKIMATE DEHYDROGENASE"/>
    <property type="match status" value="1"/>
</dbReference>
<dbReference type="InterPro" id="IPR022893">
    <property type="entry name" value="Shikimate_DH_fam"/>
</dbReference>
<comment type="subunit">
    <text evidence="10">Homodimer.</text>
</comment>
<dbReference type="InterPro" id="IPR011342">
    <property type="entry name" value="Shikimate_DH"/>
</dbReference>
<dbReference type="GO" id="GO:0004764">
    <property type="term" value="F:shikimate 3-dehydrogenase (NADP+) activity"/>
    <property type="evidence" value="ECO:0007669"/>
    <property type="project" value="UniProtKB-UniRule"/>
</dbReference>
<feature type="binding site" evidence="10">
    <location>
        <position position="78"/>
    </location>
    <ligand>
        <name>NADP(+)</name>
        <dbReference type="ChEBI" id="CHEBI:58349"/>
    </ligand>
</feature>
<dbReference type="CDD" id="cd01065">
    <property type="entry name" value="NAD_bind_Shikimate_DH"/>
    <property type="match status" value="1"/>
</dbReference>
<feature type="binding site" evidence="10">
    <location>
        <begin position="127"/>
        <end position="131"/>
    </location>
    <ligand>
        <name>NADP(+)</name>
        <dbReference type="ChEBI" id="CHEBI:58349"/>
    </ligand>
</feature>
<feature type="binding site" evidence="10">
    <location>
        <position position="250"/>
    </location>
    <ligand>
        <name>shikimate</name>
        <dbReference type="ChEBI" id="CHEBI:36208"/>
    </ligand>
</feature>
<dbReference type="GO" id="GO:0030266">
    <property type="term" value="F:quinate 3-dehydrogenase (NAD+) activity"/>
    <property type="evidence" value="ECO:0007669"/>
    <property type="project" value="UniProtKB-EC"/>
</dbReference>
<dbReference type="GO" id="GO:0009073">
    <property type="term" value="P:aromatic amino acid family biosynthetic process"/>
    <property type="evidence" value="ECO:0007669"/>
    <property type="project" value="UniProtKB-KW"/>
</dbReference>
<reference evidence="14 15" key="1">
    <citation type="submission" date="2014-09" db="EMBL/GenBank/DDBJ databases">
        <title>Genome sequencing and annotation of Bacillus Okhensis strain Kh10-101T.</title>
        <authorList>
            <person name="Prakash J.S."/>
        </authorList>
    </citation>
    <scope>NUCLEOTIDE SEQUENCE [LARGE SCALE GENOMIC DNA]</scope>
    <source>
        <strain evidence="15">Kh10-101T</strain>
    </source>
</reference>
<feature type="domain" description="Shikimate dehydrogenase substrate binding N-terminal" evidence="12">
    <location>
        <begin position="7"/>
        <end position="89"/>
    </location>
</feature>
<dbReference type="NCBIfam" id="TIGR00507">
    <property type="entry name" value="aroE"/>
    <property type="match status" value="1"/>
</dbReference>
<dbReference type="SUPFAM" id="SSF53223">
    <property type="entry name" value="Aminoacid dehydrogenase-like, N-terminal domain"/>
    <property type="match status" value="1"/>
</dbReference>
<dbReference type="NCBIfam" id="NF001319">
    <property type="entry name" value="PRK00258.3-3"/>
    <property type="match status" value="1"/>
</dbReference>
<dbReference type="GO" id="GO:0052734">
    <property type="term" value="F:shikimate 3-dehydrogenase (NAD+) activity"/>
    <property type="evidence" value="ECO:0007669"/>
    <property type="project" value="RHEA"/>
</dbReference>
<dbReference type="SUPFAM" id="SSF51735">
    <property type="entry name" value="NAD(P)-binding Rossmann-fold domains"/>
    <property type="match status" value="1"/>
</dbReference>
<feature type="binding site" evidence="10">
    <location>
        <position position="243"/>
    </location>
    <ligand>
        <name>NADP(+)</name>
        <dbReference type="ChEBI" id="CHEBI:58349"/>
    </ligand>
</feature>
<feature type="binding site" evidence="10">
    <location>
        <position position="102"/>
    </location>
    <ligand>
        <name>shikimate</name>
        <dbReference type="ChEBI" id="CHEBI:36208"/>
    </ligand>
</feature>
<evidence type="ECO:0000259" key="11">
    <source>
        <dbReference type="Pfam" id="PF01488"/>
    </source>
</evidence>
<feature type="active site" description="Proton acceptor" evidence="10">
    <location>
        <position position="66"/>
    </location>
</feature>
<comment type="caution">
    <text evidence="14">The sequence shown here is derived from an EMBL/GenBank/DDBJ whole genome shotgun (WGS) entry which is preliminary data.</text>
</comment>
<dbReference type="GO" id="GO:0050661">
    <property type="term" value="F:NADP binding"/>
    <property type="evidence" value="ECO:0007669"/>
    <property type="project" value="InterPro"/>
</dbReference>
<dbReference type="Gene3D" id="3.40.50.10860">
    <property type="entry name" value="Leucine Dehydrogenase, chain A, domain 1"/>
    <property type="match status" value="1"/>
</dbReference>
<comment type="pathway">
    <text evidence="1 10">Metabolic intermediate biosynthesis; chorismate biosynthesis; chorismate from D-erythrose 4-phosphate and phosphoenolpyruvate: step 4/7.</text>
</comment>
<dbReference type="PANTHER" id="PTHR21089:SF1">
    <property type="entry name" value="BIFUNCTIONAL 3-DEHYDROQUINATE DEHYDRATASE_SHIKIMATE DEHYDROGENASE, CHLOROPLASTIC"/>
    <property type="match status" value="1"/>
</dbReference>
<dbReference type="NCBIfam" id="NF001310">
    <property type="entry name" value="PRK00258.1-2"/>
    <property type="match status" value="1"/>
</dbReference>
<evidence type="ECO:0000256" key="8">
    <source>
        <dbReference type="ARBA" id="ARBA00052329"/>
    </source>
</evidence>
<dbReference type="EC" id="1.1.1.25" evidence="10"/>
<dbReference type="InterPro" id="IPR041121">
    <property type="entry name" value="SDH_C"/>
</dbReference>
<evidence type="ECO:0000259" key="12">
    <source>
        <dbReference type="Pfam" id="PF08501"/>
    </source>
</evidence>
<keyword evidence="4 10" id="KW-0560">Oxidoreductase</keyword>
<dbReference type="Pfam" id="PF08501">
    <property type="entry name" value="Shikimate_dh_N"/>
    <property type="match status" value="1"/>
</dbReference>
<dbReference type="InterPro" id="IPR013708">
    <property type="entry name" value="Shikimate_DH-bd_N"/>
</dbReference>
<evidence type="ECO:0000256" key="1">
    <source>
        <dbReference type="ARBA" id="ARBA00004871"/>
    </source>
</evidence>
<sequence>MGKVFGLLGHPVGHSMSPNIHNDAFAQIGMKATYHAFDVQPEFVKEAVSGIRALQIVGCNVTVPHKIAVMDYLDEIDEEARIIGAVNTIVNQNGKLIGYNTDGRGFVQSLFEELKEEIKEKRFLLIGAGGAARGVATALMLHGIGHLSVTNRTIEKVEPIVHLAKSLNTSSLALDRAQAEKALKEYDVIINTTSVGMSPNIEEIPIDLSQLKQEAVVSDLIYNPLETKLLQVAKNQGAKTINGIGMFVNQAALSFEHWTGLTPDRYRMRKIVLEQLGGTTC</sequence>
<protein>
    <recommendedName>
        <fullName evidence="10">Shikimate dehydrogenase (NADP(+))</fullName>
        <shortName evidence="10">SDH</shortName>
        <ecNumber evidence="10">1.1.1.25</ecNumber>
    </recommendedName>
</protein>
<comment type="catalytic activity">
    <reaction evidence="6 10">
        <text>shikimate + NADP(+) = 3-dehydroshikimate + NADPH + H(+)</text>
        <dbReference type="Rhea" id="RHEA:17737"/>
        <dbReference type="ChEBI" id="CHEBI:15378"/>
        <dbReference type="ChEBI" id="CHEBI:16630"/>
        <dbReference type="ChEBI" id="CHEBI:36208"/>
        <dbReference type="ChEBI" id="CHEBI:57783"/>
        <dbReference type="ChEBI" id="CHEBI:58349"/>
        <dbReference type="EC" id="1.1.1.25"/>
    </reaction>
</comment>
<organism evidence="14 15">
    <name type="scientific">Halalkalibacter okhensis</name>
    <dbReference type="NCBI Taxonomy" id="333138"/>
    <lineage>
        <taxon>Bacteria</taxon>
        <taxon>Bacillati</taxon>
        <taxon>Bacillota</taxon>
        <taxon>Bacilli</taxon>
        <taxon>Bacillales</taxon>
        <taxon>Bacillaceae</taxon>
        <taxon>Halalkalibacter</taxon>
    </lineage>
</organism>
<evidence type="ECO:0000256" key="10">
    <source>
        <dbReference type="HAMAP-Rule" id="MF_00222"/>
    </source>
</evidence>
<evidence type="ECO:0000256" key="6">
    <source>
        <dbReference type="ARBA" id="ARBA00049442"/>
    </source>
</evidence>
<dbReference type="HAMAP" id="MF_00222">
    <property type="entry name" value="Shikimate_DH_AroE"/>
    <property type="match status" value="1"/>
</dbReference>
<dbReference type="GO" id="GO:0005829">
    <property type="term" value="C:cytosol"/>
    <property type="evidence" value="ECO:0007669"/>
    <property type="project" value="TreeGrafter"/>
</dbReference>
<feature type="binding site" evidence="10">
    <location>
        <begin position="151"/>
        <end position="156"/>
    </location>
    <ligand>
        <name>NADP(+)</name>
        <dbReference type="ChEBI" id="CHEBI:58349"/>
    </ligand>
</feature>
<feature type="binding site" evidence="10">
    <location>
        <position position="220"/>
    </location>
    <ligand>
        <name>NADP(+)</name>
        <dbReference type="ChEBI" id="CHEBI:58349"/>
    </ligand>
</feature>
<keyword evidence="15" id="KW-1185">Reference proteome</keyword>
<feature type="binding site" evidence="10">
    <location>
        <position position="87"/>
    </location>
    <ligand>
        <name>shikimate</name>
        <dbReference type="ChEBI" id="CHEBI:36208"/>
    </ligand>
</feature>
<gene>
    <name evidence="10" type="primary">aroE</name>
    <name evidence="14" type="ORF">LQ50_01185</name>
</gene>
<comment type="pathway">
    <text evidence="9">Aromatic compound metabolism; 3,4-dihydroxybenzoate biosynthesis; 3-dehydroquinate from D-quinate (NAD(+) route).</text>
</comment>
<dbReference type="GO" id="GO:0019632">
    <property type="term" value="P:shikimate metabolic process"/>
    <property type="evidence" value="ECO:0007669"/>
    <property type="project" value="InterPro"/>
</dbReference>
<evidence type="ECO:0000256" key="5">
    <source>
        <dbReference type="ARBA" id="ARBA00023141"/>
    </source>
</evidence>
<dbReference type="AlphaFoldDB" id="A0A0B0IH74"/>
<dbReference type="FunFam" id="3.40.50.720:FF:000086">
    <property type="entry name" value="Quinate/shikimate dehydrogenase"/>
    <property type="match status" value="1"/>
</dbReference>
<dbReference type="Pfam" id="PF18317">
    <property type="entry name" value="SDH_C"/>
    <property type="match status" value="1"/>
</dbReference>
<feature type="binding site" evidence="10">
    <location>
        <position position="62"/>
    </location>
    <ligand>
        <name>shikimate</name>
        <dbReference type="ChEBI" id="CHEBI:36208"/>
    </ligand>
</feature>
<evidence type="ECO:0000313" key="15">
    <source>
        <dbReference type="Proteomes" id="UP000030832"/>
    </source>
</evidence>
<dbReference type="InterPro" id="IPR006151">
    <property type="entry name" value="Shikm_DH/Glu-tRNA_Rdtase"/>
</dbReference>
<evidence type="ECO:0000256" key="2">
    <source>
        <dbReference type="ARBA" id="ARBA00022605"/>
    </source>
</evidence>
<evidence type="ECO:0000256" key="3">
    <source>
        <dbReference type="ARBA" id="ARBA00022857"/>
    </source>
</evidence>
<dbReference type="RefSeq" id="WP_034625118.1">
    <property type="nucleotide sequence ID" value="NZ_JRJU01000001.1"/>
</dbReference>
<evidence type="ECO:0000313" key="14">
    <source>
        <dbReference type="EMBL" id="KHF41933.1"/>
    </source>
</evidence>
<feature type="binding site" evidence="10">
    <location>
        <begin position="15"/>
        <end position="17"/>
    </location>
    <ligand>
        <name>shikimate</name>
        <dbReference type="ChEBI" id="CHEBI:36208"/>
    </ligand>
</feature>
<comment type="function">
    <text evidence="10">Involved in the biosynthesis of the chorismate, which leads to the biosynthesis of aromatic amino acids. Catalyzes the reversible NADPH linked reduction of 3-dehydroshikimate (DHSA) to yield shikimate (SA).</text>
</comment>
<dbReference type="EMBL" id="JRJU01000001">
    <property type="protein sequence ID" value="KHF41933.1"/>
    <property type="molecule type" value="Genomic_DNA"/>
</dbReference>
<dbReference type="GO" id="GO:0009423">
    <property type="term" value="P:chorismate biosynthetic process"/>
    <property type="evidence" value="ECO:0007669"/>
    <property type="project" value="UniProtKB-UniRule"/>
</dbReference>
<evidence type="ECO:0000259" key="13">
    <source>
        <dbReference type="Pfam" id="PF18317"/>
    </source>
</evidence>
<dbReference type="GO" id="GO:0008652">
    <property type="term" value="P:amino acid biosynthetic process"/>
    <property type="evidence" value="ECO:0007669"/>
    <property type="project" value="UniProtKB-KW"/>
</dbReference>
<keyword evidence="3 10" id="KW-0521">NADP</keyword>
<dbReference type="Gene3D" id="3.40.50.720">
    <property type="entry name" value="NAD(P)-binding Rossmann-like Domain"/>
    <property type="match status" value="1"/>
</dbReference>
<dbReference type="STRING" id="333138.LQ50_01185"/>
<evidence type="ECO:0000256" key="7">
    <source>
        <dbReference type="ARBA" id="ARBA00051639"/>
    </source>
</evidence>
<comment type="catalytic activity">
    <reaction evidence="8">
        <text>shikimate + NAD(+) = 3-dehydroshikimate + NADH + H(+)</text>
        <dbReference type="Rhea" id="RHEA:17741"/>
        <dbReference type="ChEBI" id="CHEBI:15378"/>
        <dbReference type="ChEBI" id="CHEBI:16630"/>
        <dbReference type="ChEBI" id="CHEBI:36208"/>
        <dbReference type="ChEBI" id="CHEBI:57540"/>
        <dbReference type="ChEBI" id="CHEBI:57945"/>
    </reaction>
</comment>
<keyword evidence="5 10" id="KW-0057">Aromatic amino acid biosynthesis</keyword>
<dbReference type="OrthoDB" id="9792692at2"/>
<accession>A0A0B0IH74</accession>
<comment type="catalytic activity">
    <reaction evidence="7">
        <text>L-quinate + NAD(+) = 3-dehydroquinate + NADH + H(+)</text>
        <dbReference type="Rhea" id="RHEA:22364"/>
        <dbReference type="ChEBI" id="CHEBI:15378"/>
        <dbReference type="ChEBI" id="CHEBI:29751"/>
        <dbReference type="ChEBI" id="CHEBI:32364"/>
        <dbReference type="ChEBI" id="CHEBI:57540"/>
        <dbReference type="ChEBI" id="CHEBI:57945"/>
        <dbReference type="EC" id="1.1.1.24"/>
    </reaction>
</comment>
<evidence type="ECO:0000256" key="4">
    <source>
        <dbReference type="ARBA" id="ARBA00023002"/>
    </source>
</evidence>
<dbReference type="InterPro" id="IPR036291">
    <property type="entry name" value="NAD(P)-bd_dom_sf"/>
</dbReference>
<comment type="similarity">
    <text evidence="10">Belongs to the shikimate dehydrogenase family.</text>
</comment>
<dbReference type="UniPathway" id="UPA00053">
    <property type="reaction ID" value="UER00087"/>
</dbReference>
<keyword evidence="2 10" id="KW-0028">Amino-acid biosynthesis</keyword>
<dbReference type="eggNOG" id="COG0169">
    <property type="taxonomic scope" value="Bacteria"/>
</dbReference>
<dbReference type="FunFam" id="3.40.50.10860:FF:000004">
    <property type="entry name" value="Quinate/shikimate dehydrogenase"/>
    <property type="match status" value="1"/>
</dbReference>
<evidence type="ECO:0000256" key="9">
    <source>
        <dbReference type="ARBA" id="ARBA00060613"/>
    </source>
</evidence>
<proteinExistence type="inferred from homology"/>
<feature type="domain" description="Quinate/shikimate 5-dehydrogenase/glutamyl-tRNA reductase" evidence="11">
    <location>
        <begin position="112"/>
        <end position="194"/>
    </location>
</feature>
<dbReference type="Pfam" id="PF01488">
    <property type="entry name" value="Shikimate_DH"/>
    <property type="match status" value="1"/>
</dbReference>